<dbReference type="GO" id="GO:0008865">
    <property type="term" value="F:fructokinase activity"/>
    <property type="evidence" value="ECO:0007669"/>
    <property type="project" value="UniProtKB-EC"/>
</dbReference>
<dbReference type="InterPro" id="IPR043129">
    <property type="entry name" value="ATPase_NBD"/>
</dbReference>
<evidence type="ECO:0000256" key="4">
    <source>
        <dbReference type="ARBA" id="ARBA00022842"/>
    </source>
</evidence>
<evidence type="ECO:0000256" key="2">
    <source>
        <dbReference type="ARBA" id="ARBA00022723"/>
    </source>
</evidence>
<dbReference type="PANTHER" id="PTHR42742:SF3">
    <property type="entry name" value="FRUCTOKINASE"/>
    <property type="match status" value="1"/>
</dbReference>
<name>A0A7S1BIE6_9STRA</name>
<dbReference type="InterPro" id="IPR051804">
    <property type="entry name" value="Carb_Metab_Reg_Kinase/Isom"/>
</dbReference>
<dbReference type="EMBL" id="HBFR01019266">
    <property type="protein sequence ID" value="CAD8886746.1"/>
    <property type="molecule type" value="Transcribed_RNA"/>
</dbReference>
<proteinExistence type="predicted"/>
<dbReference type="EC" id="2.7.1.4" evidence="5"/>
<evidence type="ECO:0000256" key="3">
    <source>
        <dbReference type="ARBA" id="ARBA00022833"/>
    </source>
</evidence>
<organism evidence="7">
    <name type="scientific">Corethron hystrix</name>
    <dbReference type="NCBI Taxonomy" id="216773"/>
    <lineage>
        <taxon>Eukaryota</taxon>
        <taxon>Sar</taxon>
        <taxon>Stramenopiles</taxon>
        <taxon>Ochrophyta</taxon>
        <taxon>Bacillariophyta</taxon>
        <taxon>Coscinodiscophyceae</taxon>
        <taxon>Corethrophycidae</taxon>
        <taxon>Corethrales</taxon>
        <taxon>Corethraceae</taxon>
        <taxon>Corethron</taxon>
    </lineage>
</organism>
<dbReference type="GO" id="GO:0046872">
    <property type="term" value="F:metal ion binding"/>
    <property type="evidence" value="ECO:0007669"/>
    <property type="project" value="UniProtKB-KW"/>
</dbReference>
<dbReference type="PANTHER" id="PTHR42742">
    <property type="entry name" value="TRANSCRIPTIONAL REPRESSOR MPRA"/>
    <property type="match status" value="1"/>
</dbReference>
<evidence type="ECO:0000313" key="7">
    <source>
        <dbReference type="EMBL" id="CAD8886746.1"/>
    </source>
</evidence>
<protein>
    <recommendedName>
        <fullName evidence="5">fructokinase</fullName>
        <ecNumber evidence="5">2.7.1.4</ecNumber>
    </recommendedName>
</protein>
<dbReference type="PROSITE" id="PS01125">
    <property type="entry name" value="ROK"/>
    <property type="match status" value="1"/>
</dbReference>
<dbReference type="InterPro" id="IPR000600">
    <property type="entry name" value="ROK"/>
</dbReference>
<accession>A0A7S1BIE6</accession>
<reference evidence="7" key="1">
    <citation type="submission" date="2021-01" db="EMBL/GenBank/DDBJ databases">
        <authorList>
            <person name="Corre E."/>
            <person name="Pelletier E."/>
            <person name="Niang G."/>
            <person name="Scheremetjew M."/>
            <person name="Finn R."/>
            <person name="Kale V."/>
            <person name="Holt S."/>
            <person name="Cochrane G."/>
            <person name="Meng A."/>
            <person name="Brown T."/>
            <person name="Cohen L."/>
        </authorList>
    </citation>
    <scope>NUCLEOTIDE SEQUENCE</scope>
    <source>
        <strain evidence="7">308</strain>
    </source>
</reference>
<evidence type="ECO:0000256" key="6">
    <source>
        <dbReference type="ARBA" id="ARBA00048451"/>
    </source>
</evidence>
<dbReference type="Pfam" id="PF00480">
    <property type="entry name" value="ROK"/>
    <property type="match status" value="1"/>
</dbReference>
<dbReference type="SUPFAM" id="SSF53067">
    <property type="entry name" value="Actin-like ATPase domain"/>
    <property type="match status" value="1"/>
</dbReference>
<comment type="catalytic activity">
    <reaction evidence="6">
        <text>D-fructose + ATP = D-fructose 6-phosphate + ADP + H(+)</text>
        <dbReference type="Rhea" id="RHEA:16125"/>
        <dbReference type="ChEBI" id="CHEBI:15378"/>
        <dbReference type="ChEBI" id="CHEBI:30616"/>
        <dbReference type="ChEBI" id="CHEBI:37721"/>
        <dbReference type="ChEBI" id="CHEBI:61527"/>
        <dbReference type="ChEBI" id="CHEBI:456216"/>
        <dbReference type="EC" id="2.7.1.4"/>
    </reaction>
</comment>
<evidence type="ECO:0000256" key="5">
    <source>
        <dbReference type="ARBA" id="ARBA00038887"/>
    </source>
</evidence>
<sequence>MSADAAKHPLIAGVEGGGTSFRCIVVRGDVVVDRRSIPTAGPEETLREVCEFLSGHEYDAIGISTFGPVDLKASSPSYGKIMNTPKEGWSRADVLSPILAVRNDVPYGFDTDVNAPALAEFERHNAPLPPSDRLTSLAYVTVGTGVGAGLVVNSSPVRGLMHPEAGHVPVIPLPADADAPPYPWGARTPFRGQNTVEGTASSVALAHRLKAEGGTGDRDALAGLPDEHAAWDTVANALACMCVTLILTVSVEKIVLGGGIMQRKVVLPSVRQRVEEMLNGYVPAALRETEGGGSALREDLIVESVWGDDAGIFGTVALGKRAWQERTKL</sequence>
<evidence type="ECO:0000256" key="1">
    <source>
        <dbReference type="ARBA" id="ARBA00001946"/>
    </source>
</evidence>
<comment type="cofactor">
    <cofactor evidence="1">
        <name>Mg(2+)</name>
        <dbReference type="ChEBI" id="CHEBI:18420"/>
    </cofactor>
</comment>
<dbReference type="AlphaFoldDB" id="A0A7S1BIE6"/>
<gene>
    <name evidence="7" type="ORF">CHYS00102_LOCUS13944</name>
</gene>
<keyword evidence="4" id="KW-0460">Magnesium</keyword>
<dbReference type="CDD" id="cd24067">
    <property type="entry name" value="ASKHA_NBD_ROK_BsFRK-like"/>
    <property type="match status" value="1"/>
</dbReference>
<dbReference type="InterPro" id="IPR049874">
    <property type="entry name" value="ROK_cs"/>
</dbReference>
<keyword evidence="2" id="KW-0479">Metal-binding</keyword>
<keyword evidence="3" id="KW-0862">Zinc</keyword>
<dbReference type="Gene3D" id="3.30.420.40">
    <property type="match status" value="2"/>
</dbReference>